<evidence type="ECO:0000259" key="1">
    <source>
        <dbReference type="Pfam" id="PF17648"/>
    </source>
</evidence>
<protein>
    <recommendedName>
        <fullName evidence="1">Luciferase domain-containing protein</fullName>
    </recommendedName>
</protein>
<reference evidence="2 3" key="1">
    <citation type="submission" date="2014-12" db="EMBL/GenBank/DDBJ databases">
        <title>Draft genome sequence of Paenibacillus kamchatkensis strain B-2647.</title>
        <authorList>
            <person name="Karlyshev A.V."/>
            <person name="Kudryashova E.B."/>
        </authorList>
    </citation>
    <scope>NUCLEOTIDE SEQUENCE [LARGE SCALE GENOMIC DNA]</scope>
    <source>
        <strain evidence="2 3">VKM B-2647</strain>
    </source>
</reference>
<organism evidence="2 3">
    <name type="scientific">Gordoniibacillus kamchatkensis</name>
    <dbReference type="NCBI Taxonomy" id="1590651"/>
    <lineage>
        <taxon>Bacteria</taxon>
        <taxon>Bacillati</taxon>
        <taxon>Bacillota</taxon>
        <taxon>Bacilli</taxon>
        <taxon>Bacillales</taxon>
        <taxon>Paenibacillaceae</taxon>
        <taxon>Gordoniibacillus</taxon>
    </lineage>
</organism>
<dbReference type="Proteomes" id="UP000031967">
    <property type="component" value="Unassembled WGS sequence"/>
</dbReference>
<dbReference type="RefSeq" id="WP_041047546.1">
    <property type="nucleotide sequence ID" value="NZ_JXAK01000015.1"/>
</dbReference>
<dbReference type="EMBL" id="JXAK01000015">
    <property type="protein sequence ID" value="KIL40876.1"/>
    <property type="molecule type" value="Genomic_DNA"/>
</dbReference>
<gene>
    <name evidence="2" type="ORF">SD70_10625</name>
</gene>
<dbReference type="InterPro" id="IPR040841">
    <property type="entry name" value="Luciferase_dom"/>
</dbReference>
<accession>A0ABR5AIL9</accession>
<proteinExistence type="predicted"/>
<keyword evidence="3" id="KW-1185">Reference proteome</keyword>
<name>A0ABR5AIL9_9BACL</name>
<evidence type="ECO:0000313" key="3">
    <source>
        <dbReference type="Proteomes" id="UP000031967"/>
    </source>
</evidence>
<comment type="caution">
    <text evidence="2">The sequence shown here is derived from an EMBL/GenBank/DDBJ whole genome shotgun (WGS) entry which is preliminary data.</text>
</comment>
<feature type="domain" description="Luciferase" evidence="1">
    <location>
        <begin position="35"/>
        <end position="96"/>
    </location>
</feature>
<dbReference type="Pfam" id="PF17648">
    <property type="entry name" value="Luciferase"/>
    <property type="match status" value="1"/>
</dbReference>
<sequence length="114" mass="13057">MTLSVRQEITGQLLSWPEVCEQPHRFGGIEFQFRGKEIGHLHGDHLVDLLLPRALRDELVAGGRAQPHHIYPDSGWVSVYIKSKDDVAKAIGILRLKYDDMVKRENKQSSEQRI</sequence>
<evidence type="ECO:0000313" key="2">
    <source>
        <dbReference type="EMBL" id="KIL40876.1"/>
    </source>
</evidence>